<gene>
    <name evidence="1" type="ORF">L6654_01445</name>
</gene>
<accession>A0A9X1R4G2</accession>
<sequence length="61" mass="6498">MMFNIGVYDPDAWLAANKSGTPLPGNHSPLFAPVPKPTIQTGITAMTLAVLSAFEQRARGQ</sequence>
<dbReference type="AlphaFoldDB" id="A0A9X1R4G2"/>
<dbReference type="Proteomes" id="UP001139054">
    <property type="component" value="Unassembled WGS sequence"/>
</dbReference>
<protein>
    <submittedName>
        <fullName evidence="1">Uncharacterized protein</fullName>
    </submittedName>
</protein>
<evidence type="ECO:0000313" key="1">
    <source>
        <dbReference type="EMBL" id="MCG2625271.1"/>
    </source>
</evidence>
<reference evidence="1" key="1">
    <citation type="submission" date="2022-01" db="EMBL/GenBank/DDBJ databases">
        <title>Genome sequnece data of strain Bradyrhizobium sp. nov.</title>
        <authorList>
            <person name="Zhang J."/>
        </authorList>
    </citation>
    <scope>NUCLEOTIDE SEQUENCE</scope>
    <source>
        <strain evidence="1">WYCCWR 13023</strain>
    </source>
</reference>
<dbReference type="RefSeq" id="WP_237889525.1">
    <property type="nucleotide sequence ID" value="NZ_JAKLTY010000001.1"/>
</dbReference>
<organism evidence="1 2">
    <name type="scientific">Bradyrhizobium zhengyangense</name>
    <dbReference type="NCBI Taxonomy" id="2911009"/>
    <lineage>
        <taxon>Bacteria</taxon>
        <taxon>Pseudomonadati</taxon>
        <taxon>Pseudomonadota</taxon>
        <taxon>Alphaproteobacteria</taxon>
        <taxon>Hyphomicrobiales</taxon>
        <taxon>Nitrobacteraceae</taxon>
        <taxon>Bradyrhizobium</taxon>
    </lineage>
</organism>
<proteinExistence type="predicted"/>
<name>A0A9X1R4G2_9BRAD</name>
<dbReference type="EMBL" id="JAKLTY010000001">
    <property type="protein sequence ID" value="MCG2625271.1"/>
    <property type="molecule type" value="Genomic_DNA"/>
</dbReference>
<evidence type="ECO:0000313" key="2">
    <source>
        <dbReference type="Proteomes" id="UP001139054"/>
    </source>
</evidence>
<comment type="caution">
    <text evidence="1">The sequence shown here is derived from an EMBL/GenBank/DDBJ whole genome shotgun (WGS) entry which is preliminary data.</text>
</comment>